<comment type="catalytic activity">
    <reaction evidence="8">
        <text>N(2)-acetyl-L-ornithine + L-glutamate = N-acetyl-L-glutamate + L-ornithine</text>
        <dbReference type="Rhea" id="RHEA:15349"/>
        <dbReference type="ChEBI" id="CHEBI:29985"/>
        <dbReference type="ChEBI" id="CHEBI:44337"/>
        <dbReference type="ChEBI" id="CHEBI:46911"/>
        <dbReference type="ChEBI" id="CHEBI:57805"/>
        <dbReference type="EC" id="2.3.1.35"/>
    </reaction>
</comment>
<dbReference type="EC" id="2.3.1.35" evidence="8"/>
<keyword evidence="3 8" id="KW-0028">Amino-acid biosynthesis</keyword>
<comment type="PTM">
    <text evidence="8">The alpha and beta chains are autoproteolytically processed from a single precursor protein within the mitochondrion.</text>
</comment>
<keyword evidence="8" id="KW-0496">Mitochondrion</keyword>
<evidence type="ECO:0000256" key="5">
    <source>
        <dbReference type="ARBA" id="ARBA00022813"/>
    </source>
</evidence>
<dbReference type="InterPro" id="IPR002813">
    <property type="entry name" value="Arg_biosynth_ArgJ"/>
</dbReference>
<feature type="binding site" evidence="8">
    <location>
        <position position="491"/>
    </location>
    <ligand>
        <name>substrate</name>
    </ligand>
</feature>
<dbReference type="GO" id="GO:0006526">
    <property type="term" value="P:L-arginine biosynthetic process"/>
    <property type="evidence" value="ECO:0007669"/>
    <property type="project" value="UniProtKB-UniRule"/>
</dbReference>
<dbReference type="InterPro" id="IPR016117">
    <property type="entry name" value="ArgJ-like_dom_sf"/>
</dbReference>
<dbReference type="Proteomes" id="UP000291116">
    <property type="component" value="Unassembled WGS sequence"/>
</dbReference>
<feature type="active site" description="Nucleophile" evidence="8">
    <location>
        <position position="260"/>
    </location>
</feature>
<comment type="similarity">
    <text evidence="1 8">Belongs to the ArgJ family.</text>
</comment>
<sequence>MMVGWTSSFQLLLSAMVVATRASAFTASSSPFAIRSSAASRTNSMASAGDTPETLPEFANAEDYLKYLGTVSQLPLGFATGTADGTFISVEAPGLGNLKIRATVIQLTEGPTENWAACFTSNKFPGAPIKVGRKRLEAGGPIEALVINNKVSNVCSGGDGEADAEMVCEAVAKALNLESKDLVLPSSTGVIGWRLPAKELATEVVPEAIKNMQTDSVLNAAEAIMTTDRFPKVRSITLSNGARVVGIAKGAGMIEPNMATMLSYILTDATVPKETLQSMLGSVVNDTFNCMSVDGDESTSDTVVCLASNKISEDIDLKEFESALKTVSEGLAADIVRNGEGTSHVMRVVISNFPGTKKDARFLGRHIVNSPLFKCAVAGNDPNTGRLAGAIGSYMGKYMPDADTTKMSLTLGGRSIFTKGKFVLEGDKVEKELSNHMKNAEYGDDTHFPPHQRFVEIGVDFGIENTDFEDVSVLGSDLTKEYVVINADYRS</sequence>
<keyword evidence="11" id="KW-1185">Reference proteome</keyword>
<dbReference type="AlphaFoldDB" id="A0A448ZK14"/>
<dbReference type="Pfam" id="PF01960">
    <property type="entry name" value="ArgJ"/>
    <property type="match status" value="1"/>
</dbReference>
<keyword evidence="2 8" id="KW-0055">Arginine biosynthesis</keyword>
<comment type="pathway">
    <text evidence="8">Amino-acid biosynthesis; L-arginine biosynthesis; N(2)-acetyl-L-ornithine from L-glutamate: step 1/4.</text>
</comment>
<dbReference type="EMBL" id="CAACVS010000439">
    <property type="protein sequence ID" value="VEU42377.1"/>
    <property type="molecule type" value="Genomic_DNA"/>
</dbReference>
<name>A0A448ZK14_9STRA</name>
<evidence type="ECO:0000256" key="2">
    <source>
        <dbReference type="ARBA" id="ARBA00022571"/>
    </source>
</evidence>
<dbReference type="Gene3D" id="3.10.20.340">
    <property type="entry name" value="ArgJ beta chain, C-terminal domain"/>
    <property type="match status" value="1"/>
</dbReference>
<comment type="subunit">
    <text evidence="8">Heterodimer of an alpha and a beta chain.</text>
</comment>
<feature type="site" description="Involved in the stabilization of negative charge on the oxyanion by the formation of the oxyanion hole" evidence="8">
    <location>
        <position position="189"/>
    </location>
</feature>
<feature type="binding site" evidence="8">
    <location>
        <position position="486"/>
    </location>
    <ligand>
        <name>substrate</name>
    </ligand>
</feature>
<dbReference type="GO" id="GO:0004042">
    <property type="term" value="F:L-glutamate N-acetyltransferase activity"/>
    <property type="evidence" value="ECO:0007669"/>
    <property type="project" value="UniProtKB-UniRule"/>
</dbReference>
<dbReference type="OrthoDB" id="4199794at2759"/>
<comment type="function">
    <text evidence="8">Catalyzes two activities which are involved in the cyclic version of arginine biosynthesis: the synthesis of acetylglutamate from glutamate and acetyl-CoA, and of ornithine by transacetylation between acetylornithine and glutamate.</text>
</comment>
<feature type="site" description="Involved in the stabilization of negative charge on the oxyanion by the formation of the oxyanion hole" evidence="8">
    <location>
        <position position="188"/>
    </location>
</feature>
<dbReference type="InterPro" id="IPR042195">
    <property type="entry name" value="ArgJ_beta_C"/>
</dbReference>
<gene>
    <name evidence="10" type="ORF">PSNMU_V1.4_AUG-EV-PASAV3_0094020</name>
</gene>
<proteinExistence type="inferred from homology"/>
<keyword evidence="6 8" id="KW-0511">Multifunctional enzyme</keyword>
<accession>A0A448ZK14</accession>
<dbReference type="PANTHER" id="PTHR23100:SF0">
    <property type="entry name" value="ARGININE BIOSYNTHESIS BIFUNCTIONAL PROTEIN ARGJ, MITOCHONDRIAL"/>
    <property type="match status" value="1"/>
</dbReference>
<evidence type="ECO:0000313" key="10">
    <source>
        <dbReference type="EMBL" id="VEU42377.1"/>
    </source>
</evidence>
<evidence type="ECO:0000256" key="6">
    <source>
        <dbReference type="ARBA" id="ARBA00023268"/>
    </source>
</evidence>
<keyword evidence="9" id="KW-0732">Signal</keyword>
<keyword evidence="7 8" id="KW-0012">Acyltransferase</keyword>
<evidence type="ECO:0000313" key="11">
    <source>
        <dbReference type="Proteomes" id="UP000291116"/>
    </source>
</evidence>
<dbReference type="SUPFAM" id="SSF56266">
    <property type="entry name" value="DmpA/ArgJ-like"/>
    <property type="match status" value="1"/>
</dbReference>
<evidence type="ECO:0000256" key="1">
    <source>
        <dbReference type="ARBA" id="ARBA00006774"/>
    </source>
</evidence>
<evidence type="ECO:0000256" key="7">
    <source>
        <dbReference type="ARBA" id="ARBA00023315"/>
    </source>
</evidence>
<comment type="subcellular location">
    <subcellularLocation>
        <location evidence="8">Mitochondrion matrix</location>
    </subcellularLocation>
</comment>
<evidence type="ECO:0000256" key="8">
    <source>
        <dbReference type="HAMAP-Rule" id="MF_03124"/>
    </source>
</evidence>
<feature type="site" description="Cleavage; by autolysis" evidence="8">
    <location>
        <begin position="259"/>
        <end position="260"/>
    </location>
</feature>
<dbReference type="FunFam" id="3.60.70.12:FF:000001">
    <property type="entry name" value="Arginine biosynthesis bifunctional protein ArgJ, chloroplastic"/>
    <property type="match status" value="1"/>
</dbReference>
<feature type="signal peptide" evidence="9">
    <location>
        <begin position="1"/>
        <end position="24"/>
    </location>
</feature>
<dbReference type="GO" id="GO:0004358">
    <property type="term" value="F:L-glutamate N-acetyltransferase activity, acting on acetyl-L-ornithine as donor"/>
    <property type="evidence" value="ECO:0007669"/>
    <property type="project" value="UniProtKB-UniRule"/>
</dbReference>
<reference evidence="10 11" key="1">
    <citation type="submission" date="2019-01" db="EMBL/GenBank/DDBJ databases">
        <authorList>
            <person name="Ferrante I. M."/>
        </authorList>
    </citation>
    <scope>NUCLEOTIDE SEQUENCE [LARGE SCALE GENOMIC DNA]</scope>
    <source>
        <strain evidence="10 11">B856</strain>
    </source>
</reference>
<keyword evidence="4 8" id="KW-0808">Transferase</keyword>
<comment type="catalytic activity">
    <reaction evidence="8">
        <text>L-glutamate + acetyl-CoA = N-acetyl-L-glutamate + CoA + H(+)</text>
        <dbReference type="Rhea" id="RHEA:24292"/>
        <dbReference type="ChEBI" id="CHEBI:15378"/>
        <dbReference type="ChEBI" id="CHEBI:29985"/>
        <dbReference type="ChEBI" id="CHEBI:44337"/>
        <dbReference type="ChEBI" id="CHEBI:57287"/>
        <dbReference type="ChEBI" id="CHEBI:57288"/>
        <dbReference type="EC" id="2.3.1.1"/>
    </reaction>
</comment>
<feature type="binding site" evidence="8">
    <location>
        <position position="260"/>
    </location>
    <ligand>
        <name>substrate</name>
    </ligand>
</feature>
<feature type="chain" id="PRO_5023314057" description="Arginine biosynthesis bifunctional protein ArgJ beta chain" evidence="8">
    <location>
        <begin position="260"/>
        <end position="491"/>
    </location>
</feature>
<dbReference type="GO" id="GO:0005759">
    <property type="term" value="C:mitochondrial matrix"/>
    <property type="evidence" value="ECO:0007669"/>
    <property type="project" value="UniProtKB-SubCell"/>
</dbReference>
<evidence type="ECO:0000256" key="4">
    <source>
        <dbReference type="ARBA" id="ARBA00022679"/>
    </source>
</evidence>
<feature type="chain" id="PRO_5019372829" description="Arginine biosynthesis bifunctional protein ArgJ, mitochondrial" evidence="9">
    <location>
        <begin position="25"/>
        <end position="491"/>
    </location>
</feature>
<dbReference type="EC" id="2.3.1.1" evidence="8"/>
<evidence type="ECO:0000256" key="9">
    <source>
        <dbReference type="SAM" id="SignalP"/>
    </source>
</evidence>
<dbReference type="HAMAP" id="MF_01106">
    <property type="entry name" value="ArgJ"/>
    <property type="match status" value="1"/>
</dbReference>
<comment type="pathway">
    <text evidence="8">Amino-acid biosynthesis; L-arginine biosynthesis; L-ornithine and N-acetyl-L-glutamate from L-glutamate and N(2)-acetyl-L-ornithine (cyclic): step 1/1.</text>
</comment>
<protein>
    <recommendedName>
        <fullName evidence="8">Arginine biosynthesis bifunctional protein ArgJ, mitochondrial</fullName>
    </recommendedName>
    <domain>
        <recommendedName>
            <fullName evidence="8">Glutamate N-acetyltransferase</fullName>
            <shortName evidence="8">GAT</shortName>
            <ecNumber evidence="8">2.3.1.35</ecNumber>
        </recommendedName>
        <alternativeName>
            <fullName evidence="8">Ornithine acetyltransferase</fullName>
            <shortName evidence="8">OATase</shortName>
        </alternativeName>
        <alternativeName>
            <fullName evidence="8">Ornithine transacetylase</fullName>
        </alternativeName>
    </domain>
    <domain>
        <recommendedName>
            <fullName evidence="8">Amino-acid acetyltransferase</fullName>
            <ecNumber evidence="8">2.3.1.1</ecNumber>
        </recommendedName>
        <alternativeName>
            <fullName evidence="8">N-acetylglutamate synthase</fullName>
            <shortName evidence="8">AGS</shortName>
        </alternativeName>
    </domain>
    <component>
        <recommendedName>
            <fullName evidence="8">Arginine biosynthesis bifunctional protein ArgJ alpha chain</fullName>
        </recommendedName>
    </component>
    <component>
        <recommendedName>
            <fullName evidence="8">Arginine biosynthesis bifunctional protein ArgJ beta chain</fullName>
        </recommendedName>
    </component>
</protein>
<evidence type="ECO:0000256" key="3">
    <source>
        <dbReference type="ARBA" id="ARBA00022605"/>
    </source>
</evidence>
<feature type="binding site" evidence="8">
    <location>
        <position position="249"/>
    </location>
    <ligand>
        <name>substrate</name>
    </ligand>
</feature>
<dbReference type="GO" id="GO:0006592">
    <property type="term" value="P:ornithine biosynthetic process"/>
    <property type="evidence" value="ECO:0007669"/>
    <property type="project" value="TreeGrafter"/>
</dbReference>
<feature type="binding site" evidence="8">
    <location>
        <position position="226"/>
    </location>
    <ligand>
        <name>substrate</name>
    </ligand>
</feature>
<dbReference type="PANTHER" id="PTHR23100">
    <property type="entry name" value="ARGININE BIOSYNTHESIS BIFUNCTIONAL PROTEIN ARGJ"/>
    <property type="match status" value="1"/>
</dbReference>
<feature type="chain" id="PRO_5023314058" description="Arginine biosynthesis bifunctional protein ArgJ alpha chain" evidence="8">
    <location>
        <begin position="1"/>
        <end position="259"/>
    </location>
</feature>
<organism evidence="10 11">
    <name type="scientific">Pseudo-nitzschia multistriata</name>
    <dbReference type="NCBI Taxonomy" id="183589"/>
    <lineage>
        <taxon>Eukaryota</taxon>
        <taxon>Sar</taxon>
        <taxon>Stramenopiles</taxon>
        <taxon>Ochrophyta</taxon>
        <taxon>Bacillariophyta</taxon>
        <taxon>Bacillariophyceae</taxon>
        <taxon>Bacillariophycidae</taxon>
        <taxon>Bacillariales</taxon>
        <taxon>Bacillariaceae</taxon>
        <taxon>Pseudo-nitzschia</taxon>
    </lineage>
</organism>
<feature type="binding site" evidence="8">
    <location>
        <position position="340"/>
    </location>
    <ligand>
        <name>substrate</name>
    </ligand>
</feature>
<keyword evidence="5 8" id="KW-0068">Autocatalytic cleavage</keyword>
<dbReference type="UniPathway" id="UPA00068">
    <property type="reaction ID" value="UER00106"/>
</dbReference>
<dbReference type="Gene3D" id="3.60.70.12">
    <property type="entry name" value="L-amino peptidase D-ALA esterase/amidase"/>
    <property type="match status" value="1"/>
</dbReference>